<dbReference type="InterPro" id="IPR024997">
    <property type="entry name" value="DUF3892"/>
</dbReference>
<dbReference type="EMBL" id="CABVQI010000005">
    <property type="protein sequence ID" value="VWC72807.1"/>
    <property type="molecule type" value="Genomic_DNA"/>
</dbReference>
<name>A0A6P2ULF1_BURL3</name>
<accession>A0A6P2ULF1</accession>
<gene>
    <name evidence="1" type="ORF">BLA18112_02070</name>
</gene>
<proteinExistence type="predicted"/>
<reference evidence="1 2" key="1">
    <citation type="submission" date="2019-09" db="EMBL/GenBank/DDBJ databases">
        <authorList>
            <person name="Depoorter E."/>
        </authorList>
    </citation>
    <scope>NUCLEOTIDE SEQUENCE [LARGE SCALE GENOMIC DNA]</scope>
    <source>
        <strain evidence="1">R-18112</strain>
    </source>
</reference>
<evidence type="ECO:0000313" key="1">
    <source>
        <dbReference type="EMBL" id="VWC72807.1"/>
    </source>
</evidence>
<evidence type="ECO:0008006" key="3">
    <source>
        <dbReference type="Google" id="ProtNLM"/>
    </source>
</evidence>
<dbReference type="AlphaFoldDB" id="A0A6P2ULF1"/>
<dbReference type="Pfam" id="PF13031">
    <property type="entry name" value="DUF3892"/>
    <property type="match status" value="1"/>
</dbReference>
<evidence type="ECO:0000313" key="2">
    <source>
        <dbReference type="Proteomes" id="UP000494274"/>
    </source>
</evidence>
<organism evidence="1 2">
    <name type="scientific">Burkholderia lata (strain ATCC 17760 / DSM 23089 / LMG 22485 / NCIMB 9086 / R18194 / 383)</name>
    <dbReference type="NCBI Taxonomy" id="482957"/>
    <lineage>
        <taxon>Bacteria</taxon>
        <taxon>Pseudomonadati</taxon>
        <taxon>Pseudomonadota</taxon>
        <taxon>Betaproteobacteria</taxon>
        <taxon>Burkholderiales</taxon>
        <taxon>Burkholderiaceae</taxon>
        <taxon>Burkholderia</taxon>
        <taxon>Burkholderia cepacia complex</taxon>
    </lineage>
</organism>
<dbReference type="Proteomes" id="UP000494274">
    <property type="component" value="Unassembled WGS sequence"/>
</dbReference>
<sequence length="59" mass="6460">MDISYVISELEAGRRQFFVVVDGQAAEVAVAKTPDGHKYLKTACDTPAVDYLLSLPECQ</sequence>
<protein>
    <recommendedName>
        <fullName evidence="3">DUF3892 domain-containing protein</fullName>
    </recommendedName>
</protein>